<organism evidence="2">
    <name type="scientific">marine metagenome</name>
    <dbReference type="NCBI Taxonomy" id="408172"/>
    <lineage>
        <taxon>unclassified sequences</taxon>
        <taxon>metagenomes</taxon>
        <taxon>ecological metagenomes</taxon>
    </lineage>
</organism>
<name>A0A383EMT6_9ZZZZ</name>
<feature type="non-terminal residue" evidence="2">
    <location>
        <position position="1"/>
    </location>
</feature>
<dbReference type="InterPro" id="IPR025965">
    <property type="entry name" value="FlgD/Vpr_Ig-like"/>
</dbReference>
<dbReference type="AlphaFoldDB" id="A0A383EMT6"/>
<reference evidence="2" key="1">
    <citation type="submission" date="2018-05" db="EMBL/GenBank/DDBJ databases">
        <authorList>
            <person name="Lanie J.A."/>
            <person name="Ng W.-L."/>
            <person name="Kazmierczak K.M."/>
            <person name="Andrzejewski T.M."/>
            <person name="Davidsen T.M."/>
            <person name="Wayne K.J."/>
            <person name="Tettelin H."/>
            <person name="Glass J.I."/>
            <person name="Rusch D."/>
            <person name="Podicherti R."/>
            <person name="Tsui H.-C.T."/>
            <person name="Winkler M.E."/>
        </authorList>
    </citation>
    <scope>NUCLEOTIDE SEQUENCE</scope>
</reference>
<evidence type="ECO:0000313" key="2">
    <source>
        <dbReference type="EMBL" id="SVE57783.1"/>
    </source>
</evidence>
<dbReference type="InterPro" id="IPR026444">
    <property type="entry name" value="Secre_tail"/>
</dbReference>
<dbReference type="Pfam" id="PF13860">
    <property type="entry name" value="FlgD_ig"/>
    <property type="match status" value="1"/>
</dbReference>
<proteinExistence type="predicted"/>
<dbReference type="EMBL" id="UINC01227049">
    <property type="protein sequence ID" value="SVE57783.1"/>
    <property type="molecule type" value="Genomic_DNA"/>
</dbReference>
<sequence length="102" mass="11379">TSVDAPNPLPEHFALHQNYPNPFNPTTEISFSLNQESDVTLTIFNMLGQQVKELTSGLKSAGNYTLQWNGNDDLGRRVSSGIYLYTLNDGSRSLTKKMVLMK</sequence>
<dbReference type="Gene3D" id="2.60.40.4070">
    <property type="match status" value="1"/>
</dbReference>
<evidence type="ECO:0000259" key="1">
    <source>
        <dbReference type="Pfam" id="PF13860"/>
    </source>
</evidence>
<protein>
    <recommendedName>
        <fullName evidence="1">FlgD/Vpr Ig-like domain-containing protein</fullName>
    </recommendedName>
</protein>
<feature type="domain" description="FlgD/Vpr Ig-like" evidence="1">
    <location>
        <begin position="24"/>
        <end position="88"/>
    </location>
</feature>
<gene>
    <name evidence="2" type="ORF">METZ01_LOCUS510637</name>
</gene>
<accession>A0A383EMT6</accession>
<dbReference type="NCBIfam" id="TIGR04183">
    <property type="entry name" value="Por_Secre_tail"/>
    <property type="match status" value="1"/>
</dbReference>